<accession>A0ABY2AU81</accession>
<dbReference type="SUPFAM" id="SSF53474">
    <property type="entry name" value="alpha/beta-Hydrolases"/>
    <property type="match status" value="1"/>
</dbReference>
<evidence type="ECO:0000256" key="2">
    <source>
        <dbReference type="SAM" id="SignalP"/>
    </source>
</evidence>
<dbReference type="PRINTS" id="PR00111">
    <property type="entry name" value="ABHYDROLASE"/>
</dbReference>
<feature type="chain" id="PRO_5045188354" evidence="2">
    <location>
        <begin position="37"/>
        <end position="337"/>
    </location>
</feature>
<name>A0ABY2AU81_9FLAO</name>
<gene>
    <name evidence="4" type="ORF">EV142_10981</name>
</gene>
<feature type="signal peptide" evidence="2">
    <location>
        <begin position="1"/>
        <end position="36"/>
    </location>
</feature>
<proteinExistence type="predicted"/>
<protein>
    <submittedName>
        <fullName evidence="4">Pimeloyl-ACP methyl ester carboxylesterase</fullName>
    </submittedName>
</protein>
<dbReference type="InterPro" id="IPR051340">
    <property type="entry name" value="Haloalkane_dehalogenase"/>
</dbReference>
<reference evidence="4 5" key="1">
    <citation type="journal article" date="2015" name="Stand. Genomic Sci.">
        <title>Genomic Encyclopedia of Bacterial and Archaeal Type Strains, Phase III: the genomes of soil and plant-associated and newly described type strains.</title>
        <authorList>
            <person name="Whitman W.B."/>
            <person name="Woyke T."/>
            <person name="Klenk H.P."/>
            <person name="Zhou Y."/>
            <person name="Lilburn T.G."/>
            <person name="Beck B.J."/>
            <person name="De Vos P."/>
            <person name="Vandamme P."/>
            <person name="Eisen J.A."/>
            <person name="Garrity G."/>
            <person name="Hugenholtz P."/>
            <person name="Kyrpides N.C."/>
        </authorList>
    </citation>
    <scope>NUCLEOTIDE SEQUENCE [LARGE SCALE GENOMIC DNA]</scope>
    <source>
        <strain evidence="4 5">P5626</strain>
    </source>
</reference>
<sequence length="337" mass="38851">MYDLSLTIKIIKMKKTITQTIASLSLTLFISNSAMAQSQQNLILKNQNMDNHSIHYQNIKVNGLNIFYRESGDATKPTLLLLHGYPTSSHMFRNLIPILSKDYHIIAPDLPGFGFSDSPDHKEFNYTFENLATTMQAFIDQLKMKRFAIYVFDYGAPVGFRLAMNNPEKITGIISQNGNAYKEGLSNEWDPIQRYWNESTPENRIALKDFVSKEATWFQYHHGVSDPSLIAPETYTLDQKFLDREGNIEVQLDLVKDYRTNVALYPKFHEYFKKYQPKTLLVWGNKDPYFLPQGAEAYKKDLPKAKLIFYNTGHFALETHVTEIAAEILEFMATLSK</sequence>
<comment type="caution">
    <text evidence="4">The sequence shown here is derived from an EMBL/GenBank/DDBJ whole genome shotgun (WGS) entry which is preliminary data.</text>
</comment>
<dbReference type="EMBL" id="SLWA01000009">
    <property type="protein sequence ID" value="TCN53098.1"/>
    <property type="molecule type" value="Genomic_DNA"/>
</dbReference>
<feature type="domain" description="AB hydrolase-1" evidence="3">
    <location>
        <begin position="77"/>
        <end position="320"/>
    </location>
</feature>
<organism evidence="4 5">
    <name type="scientific">Flavobacterium circumlabens</name>
    <dbReference type="NCBI Taxonomy" id="2133765"/>
    <lineage>
        <taxon>Bacteria</taxon>
        <taxon>Pseudomonadati</taxon>
        <taxon>Bacteroidota</taxon>
        <taxon>Flavobacteriia</taxon>
        <taxon>Flavobacteriales</taxon>
        <taxon>Flavobacteriaceae</taxon>
        <taxon>Flavobacterium</taxon>
    </lineage>
</organism>
<dbReference type="PANTHER" id="PTHR42977:SF3">
    <property type="entry name" value="AB HYDROLASE-1 DOMAIN-CONTAINING PROTEIN"/>
    <property type="match status" value="1"/>
</dbReference>
<dbReference type="Gene3D" id="3.40.50.1820">
    <property type="entry name" value="alpha/beta hydrolase"/>
    <property type="match status" value="1"/>
</dbReference>
<dbReference type="InterPro" id="IPR000073">
    <property type="entry name" value="AB_hydrolase_1"/>
</dbReference>
<keyword evidence="1" id="KW-0378">Hydrolase</keyword>
<dbReference type="PRINTS" id="PR00412">
    <property type="entry name" value="EPOXHYDRLASE"/>
</dbReference>
<keyword evidence="5" id="KW-1185">Reference proteome</keyword>
<dbReference type="Pfam" id="PF00561">
    <property type="entry name" value="Abhydrolase_1"/>
    <property type="match status" value="1"/>
</dbReference>
<dbReference type="Proteomes" id="UP000295270">
    <property type="component" value="Unassembled WGS sequence"/>
</dbReference>
<dbReference type="InterPro" id="IPR029058">
    <property type="entry name" value="AB_hydrolase_fold"/>
</dbReference>
<dbReference type="InterPro" id="IPR000639">
    <property type="entry name" value="Epox_hydrolase-like"/>
</dbReference>
<keyword evidence="2" id="KW-0732">Signal</keyword>
<evidence type="ECO:0000259" key="3">
    <source>
        <dbReference type="Pfam" id="PF00561"/>
    </source>
</evidence>
<evidence type="ECO:0000313" key="4">
    <source>
        <dbReference type="EMBL" id="TCN53098.1"/>
    </source>
</evidence>
<evidence type="ECO:0000256" key="1">
    <source>
        <dbReference type="ARBA" id="ARBA00022801"/>
    </source>
</evidence>
<evidence type="ECO:0000313" key="5">
    <source>
        <dbReference type="Proteomes" id="UP000295270"/>
    </source>
</evidence>
<dbReference type="PANTHER" id="PTHR42977">
    <property type="entry name" value="HYDROLASE-RELATED"/>
    <property type="match status" value="1"/>
</dbReference>